<dbReference type="Proteomes" id="UP000198615">
    <property type="component" value="Unassembled WGS sequence"/>
</dbReference>
<dbReference type="AlphaFoldDB" id="A0A8G2BKW9"/>
<keyword evidence="5 6" id="KW-0408">Iron</keyword>
<comment type="caution">
    <text evidence="9">The sequence shown here is derived from an EMBL/GenBank/DDBJ whole genome shotgun (WGS) entry which is preliminary data.</text>
</comment>
<evidence type="ECO:0000313" key="9">
    <source>
        <dbReference type="EMBL" id="SDG07830.1"/>
    </source>
</evidence>
<evidence type="ECO:0000256" key="2">
    <source>
        <dbReference type="ARBA" id="ARBA00022617"/>
    </source>
</evidence>
<dbReference type="SUPFAM" id="SSF46626">
    <property type="entry name" value="Cytochrome c"/>
    <property type="match status" value="1"/>
</dbReference>
<keyword evidence="2 6" id="KW-0349">Heme</keyword>
<sequence length="129" mass="13751">MRRTVLALGLALAAGSMALTPAASAEEGDAAAGKKVFRKCQACHTVQEGKHRQGPSLYGVVGRKAGTAEGFKRYSDAMKAHDVVWDAESLSTYLENPKEAVPGNKMIFVGLKDAQDRADIIAYLKQAAE</sequence>
<evidence type="ECO:0000256" key="5">
    <source>
        <dbReference type="ARBA" id="ARBA00023004"/>
    </source>
</evidence>
<dbReference type="EMBL" id="FNBW01000010">
    <property type="protein sequence ID" value="SDG07830.1"/>
    <property type="molecule type" value="Genomic_DNA"/>
</dbReference>
<keyword evidence="1" id="KW-0813">Transport</keyword>
<reference evidence="9 10" key="1">
    <citation type="submission" date="2016-10" db="EMBL/GenBank/DDBJ databases">
        <authorList>
            <person name="Varghese N."/>
            <person name="Submissions S."/>
        </authorList>
    </citation>
    <scope>NUCLEOTIDE SEQUENCE [LARGE SCALE GENOMIC DNA]</scope>
    <source>
        <strain evidence="9 10">DSM 18839</strain>
    </source>
</reference>
<proteinExistence type="predicted"/>
<dbReference type="PANTHER" id="PTHR11961">
    <property type="entry name" value="CYTOCHROME C"/>
    <property type="match status" value="1"/>
</dbReference>
<evidence type="ECO:0000256" key="3">
    <source>
        <dbReference type="ARBA" id="ARBA00022723"/>
    </source>
</evidence>
<dbReference type="InterPro" id="IPR002327">
    <property type="entry name" value="Cyt_c_1A/1B"/>
</dbReference>
<keyword evidence="3 6" id="KW-0479">Metal-binding</keyword>
<name>A0A8G2BKW9_9PROT</name>
<dbReference type="FunFam" id="1.10.760.10:FF:000001">
    <property type="entry name" value="Cytochrome c iso-1"/>
    <property type="match status" value="1"/>
</dbReference>
<dbReference type="Gene3D" id="1.10.760.10">
    <property type="entry name" value="Cytochrome c-like domain"/>
    <property type="match status" value="1"/>
</dbReference>
<dbReference type="PROSITE" id="PS51007">
    <property type="entry name" value="CYTC"/>
    <property type="match status" value="1"/>
</dbReference>
<feature type="domain" description="Cytochrome c" evidence="8">
    <location>
        <begin position="28"/>
        <end position="128"/>
    </location>
</feature>
<gene>
    <name evidence="9" type="ORF">SAMN05660686_03263</name>
</gene>
<organism evidence="9 10">
    <name type="scientific">Thalassobaculum litoreum DSM 18839</name>
    <dbReference type="NCBI Taxonomy" id="1123362"/>
    <lineage>
        <taxon>Bacteria</taxon>
        <taxon>Pseudomonadati</taxon>
        <taxon>Pseudomonadota</taxon>
        <taxon>Alphaproteobacteria</taxon>
        <taxon>Rhodospirillales</taxon>
        <taxon>Thalassobaculaceae</taxon>
        <taxon>Thalassobaculum</taxon>
    </lineage>
</organism>
<feature type="signal peptide" evidence="7">
    <location>
        <begin position="1"/>
        <end position="25"/>
    </location>
</feature>
<accession>A0A8G2BKW9</accession>
<dbReference type="RefSeq" id="WP_028795928.1">
    <property type="nucleotide sequence ID" value="NZ_FNBW01000010.1"/>
</dbReference>
<feature type="chain" id="PRO_5034392694" evidence="7">
    <location>
        <begin position="26"/>
        <end position="129"/>
    </location>
</feature>
<dbReference type="Pfam" id="PF00034">
    <property type="entry name" value="Cytochrom_C"/>
    <property type="match status" value="1"/>
</dbReference>
<keyword evidence="7" id="KW-0732">Signal</keyword>
<evidence type="ECO:0000256" key="6">
    <source>
        <dbReference type="PROSITE-ProRule" id="PRU00433"/>
    </source>
</evidence>
<dbReference type="PRINTS" id="PR00604">
    <property type="entry name" value="CYTCHRMECIAB"/>
</dbReference>
<keyword evidence="10" id="KW-1185">Reference proteome</keyword>
<evidence type="ECO:0000256" key="1">
    <source>
        <dbReference type="ARBA" id="ARBA00022448"/>
    </source>
</evidence>
<evidence type="ECO:0000313" key="10">
    <source>
        <dbReference type="Proteomes" id="UP000198615"/>
    </source>
</evidence>
<dbReference type="GO" id="GO:0009055">
    <property type="term" value="F:electron transfer activity"/>
    <property type="evidence" value="ECO:0007669"/>
    <property type="project" value="InterPro"/>
</dbReference>
<protein>
    <submittedName>
        <fullName evidence="9">Cytochrome c</fullName>
    </submittedName>
</protein>
<dbReference type="GO" id="GO:0046872">
    <property type="term" value="F:metal ion binding"/>
    <property type="evidence" value="ECO:0007669"/>
    <property type="project" value="UniProtKB-KW"/>
</dbReference>
<keyword evidence="4" id="KW-0249">Electron transport</keyword>
<evidence type="ECO:0000256" key="4">
    <source>
        <dbReference type="ARBA" id="ARBA00022982"/>
    </source>
</evidence>
<dbReference type="InterPro" id="IPR009056">
    <property type="entry name" value="Cyt_c-like_dom"/>
</dbReference>
<dbReference type="GO" id="GO:0020037">
    <property type="term" value="F:heme binding"/>
    <property type="evidence" value="ECO:0007669"/>
    <property type="project" value="InterPro"/>
</dbReference>
<dbReference type="InterPro" id="IPR036909">
    <property type="entry name" value="Cyt_c-like_dom_sf"/>
</dbReference>
<evidence type="ECO:0000256" key="7">
    <source>
        <dbReference type="SAM" id="SignalP"/>
    </source>
</evidence>
<evidence type="ECO:0000259" key="8">
    <source>
        <dbReference type="PROSITE" id="PS51007"/>
    </source>
</evidence>
<dbReference type="OrthoDB" id="9805828at2"/>